<keyword evidence="9 13" id="KW-0411">Iron-sulfur</keyword>
<reference evidence="15 16" key="1">
    <citation type="submission" date="2019-03" db="EMBL/GenBank/DDBJ databases">
        <title>Genomic Encyclopedia of Type Strains, Phase IV (KMG-IV): sequencing the most valuable type-strain genomes for metagenomic binning, comparative biology and taxonomic classification.</title>
        <authorList>
            <person name="Goeker M."/>
        </authorList>
    </citation>
    <scope>NUCLEOTIDE SEQUENCE [LARGE SCALE GENOMIC DNA]</scope>
    <source>
        <strain evidence="15 16">DSM 28679</strain>
    </source>
</reference>
<name>A0A4R6TZX3_9GAMM</name>
<gene>
    <name evidence="15" type="ORF">DFQ45_102237</name>
</gene>
<dbReference type="PROSITE" id="PS51354">
    <property type="entry name" value="GLUTAREDOXIN_2"/>
    <property type="match status" value="1"/>
</dbReference>
<comment type="caution">
    <text evidence="15">The sequence shown here is derived from an EMBL/GenBank/DDBJ whole genome shotgun (WGS) entry which is preliminary data.</text>
</comment>
<dbReference type="GO" id="GO:0015036">
    <property type="term" value="F:disulfide oxidoreductase activity"/>
    <property type="evidence" value="ECO:0007669"/>
    <property type="project" value="InterPro"/>
</dbReference>
<evidence type="ECO:0000256" key="5">
    <source>
        <dbReference type="ARBA" id="ARBA00022490"/>
    </source>
</evidence>
<dbReference type="GO" id="GO:0046872">
    <property type="term" value="F:metal ion binding"/>
    <property type="evidence" value="ECO:0007669"/>
    <property type="project" value="UniProtKB-KW"/>
</dbReference>
<sequence>MDIIETIKEQIASNPVLIYMKGSPNAPQCGFSQRASQALMSCGEKFAFVDILQNPDIRANLPGYANWPTFPQLWVGGELVGGCDIITELHESGELCKLVKEAVEKAAEEA</sequence>
<evidence type="ECO:0000256" key="10">
    <source>
        <dbReference type="ARBA" id="ARBA00023284"/>
    </source>
</evidence>
<dbReference type="InterPro" id="IPR033658">
    <property type="entry name" value="GRX_PICOT-like"/>
</dbReference>
<dbReference type="InterPro" id="IPR014434">
    <property type="entry name" value="Monothiol_GRX"/>
</dbReference>
<feature type="binding site" evidence="12">
    <location>
        <begin position="83"/>
        <end position="84"/>
    </location>
    <ligand>
        <name>glutathione</name>
        <dbReference type="ChEBI" id="CHEBI:57925"/>
    </ligand>
</feature>
<dbReference type="PANTHER" id="PTHR10293:SF72">
    <property type="entry name" value="MONOTHIOL GLUTAREDOXIN-S14, CHLOROPLASTIC"/>
    <property type="match status" value="1"/>
</dbReference>
<keyword evidence="7 13" id="KW-0479">Metal-binding</keyword>
<protein>
    <recommendedName>
        <fullName evidence="11">Glutaredoxin</fullName>
    </recommendedName>
</protein>
<dbReference type="PIRSF" id="PIRSF005894">
    <property type="entry name" value="Monothiol_GRX"/>
    <property type="match status" value="1"/>
</dbReference>
<dbReference type="EMBL" id="SNYK01000002">
    <property type="protein sequence ID" value="TDQ39540.1"/>
    <property type="molecule type" value="Genomic_DNA"/>
</dbReference>
<comment type="subcellular location">
    <subcellularLocation>
        <location evidence="2">Cytoplasm</location>
    </subcellularLocation>
</comment>
<evidence type="ECO:0000256" key="4">
    <source>
        <dbReference type="ARBA" id="ARBA00011738"/>
    </source>
</evidence>
<dbReference type="FunFam" id="3.40.30.10:FF:000006">
    <property type="entry name" value="Glutaredoxin"/>
    <property type="match status" value="1"/>
</dbReference>
<dbReference type="Proteomes" id="UP000294575">
    <property type="component" value="Unassembled WGS sequence"/>
</dbReference>
<evidence type="ECO:0000313" key="16">
    <source>
        <dbReference type="Proteomes" id="UP000294575"/>
    </source>
</evidence>
<dbReference type="RefSeq" id="WP_101497339.1">
    <property type="nucleotide sequence ID" value="NZ_LNJZ01000009.1"/>
</dbReference>
<dbReference type="InterPro" id="IPR004480">
    <property type="entry name" value="Monothiol_GRX-rel"/>
</dbReference>
<dbReference type="NCBIfam" id="TIGR00365">
    <property type="entry name" value="Grx4 family monothiol glutaredoxin"/>
    <property type="match status" value="1"/>
</dbReference>
<accession>A0A4R6TZX3</accession>
<feature type="binding site" evidence="13">
    <location>
        <position position="29"/>
    </location>
    <ligand>
        <name>[2Fe-2S] cluster</name>
        <dbReference type="ChEBI" id="CHEBI:190135"/>
        <note>ligand shared between dimeric partners</note>
    </ligand>
</feature>
<dbReference type="InterPro" id="IPR002109">
    <property type="entry name" value="Glutaredoxin"/>
</dbReference>
<dbReference type="Pfam" id="PF00462">
    <property type="entry name" value="Glutaredoxin"/>
    <property type="match status" value="1"/>
</dbReference>
<keyword evidence="5" id="KW-0963">Cytoplasm</keyword>
<comment type="function">
    <text evidence="1">Monothiol glutaredoxin involved in the biogenesis of iron-sulfur clusters.</text>
</comment>
<feature type="binding site" evidence="12">
    <location>
        <position position="21"/>
    </location>
    <ligand>
        <name>glutathione</name>
        <dbReference type="ChEBI" id="CHEBI:57925"/>
    </ligand>
</feature>
<dbReference type="GO" id="GO:0051537">
    <property type="term" value="F:2 iron, 2 sulfur cluster binding"/>
    <property type="evidence" value="ECO:0007669"/>
    <property type="project" value="UniProtKB-KW"/>
</dbReference>
<keyword evidence="8 13" id="KW-0408">Iron</keyword>
<evidence type="ECO:0000256" key="3">
    <source>
        <dbReference type="ARBA" id="ARBA00009630"/>
    </source>
</evidence>
<feature type="binding site" evidence="12">
    <location>
        <position position="58"/>
    </location>
    <ligand>
        <name>glutathione</name>
        <dbReference type="ChEBI" id="CHEBI:57925"/>
    </ligand>
</feature>
<dbReference type="CDD" id="cd03028">
    <property type="entry name" value="GRX_PICOT_like"/>
    <property type="match status" value="1"/>
</dbReference>
<dbReference type="GO" id="GO:0005737">
    <property type="term" value="C:cytoplasm"/>
    <property type="evidence" value="ECO:0007669"/>
    <property type="project" value="UniProtKB-SubCell"/>
</dbReference>
<dbReference type="AlphaFoldDB" id="A0A4R6TZX3"/>
<organism evidence="15 16">
    <name type="scientific">Thiopseudomonas denitrificans</name>
    <dbReference type="NCBI Taxonomy" id="1501432"/>
    <lineage>
        <taxon>Bacteria</taxon>
        <taxon>Pseudomonadati</taxon>
        <taxon>Pseudomonadota</taxon>
        <taxon>Gammaproteobacteria</taxon>
        <taxon>Pseudomonadales</taxon>
        <taxon>Pseudomonadaceae</taxon>
        <taxon>Thiopseudomonas</taxon>
    </lineage>
</organism>
<evidence type="ECO:0000256" key="2">
    <source>
        <dbReference type="ARBA" id="ARBA00004496"/>
    </source>
</evidence>
<feature type="domain" description="Glutaredoxin" evidence="14">
    <location>
        <begin position="16"/>
        <end position="80"/>
    </location>
</feature>
<dbReference type="InterPro" id="IPR036249">
    <property type="entry name" value="Thioredoxin-like_sf"/>
</dbReference>
<proteinExistence type="inferred from homology"/>
<evidence type="ECO:0000256" key="9">
    <source>
        <dbReference type="ARBA" id="ARBA00023014"/>
    </source>
</evidence>
<evidence type="ECO:0000256" key="8">
    <source>
        <dbReference type="ARBA" id="ARBA00023004"/>
    </source>
</evidence>
<evidence type="ECO:0000259" key="14">
    <source>
        <dbReference type="Pfam" id="PF00462"/>
    </source>
</evidence>
<evidence type="ECO:0000256" key="1">
    <source>
        <dbReference type="ARBA" id="ARBA00002853"/>
    </source>
</evidence>
<keyword evidence="6 13" id="KW-0001">2Fe-2S</keyword>
<dbReference type="OrthoDB" id="9804115at2"/>
<dbReference type="SUPFAM" id="SSF52833">
    <property type="entry name" value="Thioredoxin-like"/>
    <property type="match status" value="1"/>
</dbReference>
<evidence type="ECO:0000256" key="7">
    <source>
        <dbReference type="ARBA" id="ARBA00022723"/>
    </source>
</evidence>
<dbReference type="PANTHER" id="PTHR10293">
    <property type="entry name" value="GLUTAREDOXIN FAMILY MEMBER"/>
    <property type="match status" value="1"/>
</dbReference>
<keyword evidence="10" id="KW-0676">Redox-active center</keyword>
<dbReference type="Gene3D" id="3.40.30.10">
    <property type="entry name" value="Glutaredoxin"/>
    <property type="match status" value="1"/>
</dbReference>
<feature type="binding site" evidence="12">
    <location>
        <position position="70"/>
    </location>
    <ligand>
        <name>glutathione</name>
        <dbReference type="ChEBI" id="CHEBI:57925"/>
    </ligand>
</feature>
<evidence type="ECO:0000256" key="11">
    <source>
        <dbReference type="PIRNR" id="PIRNR005894"/>
    </source>
</evidence>
<evidence type="ECO:0000256" key="6">
    <source>
        <dbReference type="ARBA" id="ARBA00022714"/>
    </source>
</evidence>
<comment type="similarity">
    <text evidence="3 11">Belongs to the glutaredoxin family. Monothiol subfamily.</text>
</comment>
<evidence type="ECO:0000256" key="12">
    <source>
        <dbReference type="PIRSR" id="PIRSR005894-1"/>
    </source>
</evidence>
<keyword evidence="16" id="KW-1185">Reference proteome</keyword>
<evidence type="ECO:0000256" key="13">
    <source>
        <dbReference type="PIRSR" id="PIRSR005894-2"/>
    </source>
</evidence>
<evidence type="ECO:0000313" key="15">
    <source>
        <dbReference type="EMBL" id="TDQ39540.1"/>
    </source>
</evidence>
<comment type="subunit">
    <text evidence="4">Homodimer.</text>
</comment>